<evidence type="ECO:0000256" key="3">
    <source>
        <dbReference type="ARBA" id="ARBA00023274"/>
    </source>
</evidence>
<accession>A0A075ABT8</accession>
<keyword evidence="2" id="KW-0689">Ribosomal protein</keyword>
<dbReference type="GO" id="GO:1990904">
    <property type="term" value="C:ribonucleoprotein complex"/>
    <property type="evidence" value="ECO:0007669"/>
    <property type="project" value="UniProtKB-KW"/>
</dbReference>
<protein>
    <recommendedName>
        <fullName evidence="4">Large ribosomal subunit protein eL22</fullName>
    </recommendedName>
    <alternativeName>
        <fullName evidence="5">60S ribosomal protein L22</fullName>
    </alternativeName>
</protein>
<dbReference type="GO" id="GO:0003723">
    <property type="term" value="F:RNA binding"/>
    <property type="evidence" value="ECO:0007669"/>
    <property type="project" value="TreeGrafter"/>
</dbReference>
<dbReference type="Proteomes" id="UP000054324">
    <property type="component" value="Unassembled WGS sequence"/>
</dbReference>
<evidence type="ECO:0000256" key="4">
    <source>
        <dbReference type="ARBA" id="ARBA00040613"/>
    </source>
</evidence>
<dbReference type="InterPro" id="IPR002671">
    <property type="entry name" value="Ribosomal_eL22"/>
</dbReference>
<comment type="similarity">
    <text evidence="1">Belongs to the eukaryotic ribosomal protein eL22 family.</text>
</comment>
<reference evidence="6 7" key="1">
    <citation type="submission" date="2013-11" db="EMBL/GenBank/DDBJ databases">
        <title>Opisthorchis viverrini - life in the bile duct.</title>
        <authorList>
            <person name="Young N.D."/>
            <person name="Nagarajan N."/>
            <person name="Lin S.J."/>
            <person name="Korhonen P.K."/>
            <person name="Jex A.R."/>
            <person name="Hall R.S."/>
            <person name="Safavi-Hemami H."/>
            <person name="Kaewkong W."/>
            <person name="Bertrand D."/>
            <person name="Gao S."/>
            <person name="Seet Q."/>
            <person name="Wongkham S."/>
            <person name="Teh B.T."/>
            <person name="Wongkham C."/>
            <person name="Intapan P.M."/>
            <person name="Maleewong W."/>
            <person name="Yang X."/>
            <person name="Hu M."/>
            <person name="Wang Z."/>
            <person name="Hofmann A."/>
            <person name="Sternberg P.W."/>
            <person name="Tan P."/>
            <person name="Wang J."/>
            <person name="Gasser R.B."/>
        </authorList>
    </citation>
    <scope>NUCLEOTIDE SEQUENCE [LARGE SCALE GENOMIC DNA]</scope>
</reference>
<dbReference type="STRING" id="6198.A0A075ABT8"/>
<dbReference type="OrthoDB" id="10259820at2759"/>
<evidence type="ECO:0000256" key="1">
    <source>
        <dbReference type="ARBA" id="ARBA00007817"/>
    </source>
</evidence>
<evidence type="ECO:0000313" key="6">
    <source>
        <dbReference type="EMBL" id="KER33315.1"/>
    </source>
</evidence>
<dbReference type="CTD" id="20315001"/>
<evidence type="ECO:0000256" key="5">
    <source>
        <dbReference type="ARBA" id="ARBA00041214"/>
    </source>
</evidence>
<proteinExistence type="inferred from homology"/>
<organism evidence="6 7">
    <name type="scientific">Opisthorchis viverrini</name>
    <name type="common">Southeast Asian liver fluke</name>
    <dbReference type="NCBI Taxonomy" id="6198"/>
    <lineage>
        <taxon>Eukaryota</taxon>
        <taxon>Metazoa</taxon>
        <taxon>Spiralia</taxon>
        <taxon>Lophotrochozoa</taxon>
        <taxon>Platyhelminthes</taxon>
        <taxon>Trematoda</taxon>
        <taxon>Digenea</taxon>
        <taxon>Opisthorchiida</taxon>
        <taxon>Opisthorchiata</taxon>
        <taxon>Opisthorchiidae</taxon>
        <taxon>Opisthorchis</taxon>
    </lineage>
</organism>
<keyword evidence="7" id="KW-1185">Reference proteome</keyword>
<dbReference type="RefSeq" id="XP_009162949.1">
    <property type="nucleotide sequence ID" value="XM_009164685.1"/>
</dbReference>
<evidence type="ECO:0000313" key="7">
    <source>
        <dbReference type="Proteomes" id="UP000054324"/>
    </source>
</evidence>
<dbReference type="KEGG" id="ovi:T265_00813"/>
<dbReference type="InterPro" id="IPR038526">
    <property type="entry name" value="Ribosomal_eL22_sf"/>
</dbReference>
<dbReference type="GO" id="GO:0005840">
    <property type="term" value="C:ribosome"/>
    <property type="evidence" value="ECO:0007669"/>
    <property type="project" value="UniProtKB-KW"/>
</dbReference>
<dbReference type="AlphaFoldDB" id="A0A075ABT8"/>
<name>A0A075ABT8_OPIVI</name>
<dbReference type="GO" id="GO:0003735">
    <property type="term" value="F:structural constituent of ribosome"/>
    <property type="evidence" value="ECO:0007669"/>
    <property type="project" value="InterPro"/>
</dbReference>
<dbReference type="PANTHER" id="PTHR10064">
    <property type="entry name" value="60S RIBOSOMAL PROTEIN L22"/>
    <property type="match status" value="1"/>
</dbReference>
<dbReference type="Pfam" id="PF01776">
    <property type="entry name" value="Ribosomal_L22e"/>
    <property type="match status" value="1"/>
</dbReference>
<dbReference type="EMBL" id="KL596626">
    <property type="protein sequence ID" value="KER33315.1"/>
    <property type="molecule type" value="Genomic_DNA"/>
</dbReference>
<dbReference type="GeneID" id="20315001"/>
<gene>
    <name evidence="6" type="ORF">T265_00813</name>
</gene>
<dbReference type="Gene3D" id="3.30.1360.210">
    <property type="match status" value="1"/>
</dbReference>
<dbReference type="FunFam" id="3.30.1360.210:FF:000002">
    <property type="entry name" value="60S ribosomal protein L22-2"/>
    <property type="match status" value="1"/>
</dbReference>
<dbReference type="PANTHER" id="PTHR10064:SF0">
    <property type="entry name" value="FI24544P1-RELATED"/>
    <property type="match status" value="1"/>
</dbReference>
<dbReference type="GO" id="GO:0002181">
    <property type="term" value="P:cytoplasmic translation"/>
    <property type="evidence" value="ECO:0007669"/>
    <property type="project" value="TreeGrafter"/>
</dbReference>
<sequence>MIRRTFSRITRMDFQILYGAYVRPLLEYANQVVYSGRTKDVTLIERVQRAATRMVAGLKSVDYETRLATLDLFPLEYRRLRGDLILTYALFEQSLPNRFFTVDPANTRRGHRLEDMFASTTTVVGWAHVLQPRSHNASKKGRCLSALIEVHAPVRLSVQHGCCDGLSLCFRLSLQAQKKKPQKSSGKKKQVHRFTIGCAPKVIDEDILDMVSLEKYLKERIKVNNKLNNLGKEVHIDHESNSVTVTANIPFSKRYLKYLTKKYLKRHKLRDFLRVVSKSKDSYELRFYNFETEDTDNEDED</sequence>
<evidence type="ECO:0000256" key="2">
    <source>
        <dbReference type="ARBA" id="ARBA00022980"/>
    </source>
</evidence>
<keyword evidence="3" id="KW-0687">Ribonucleoprotein</keyword>